<evidence type="ECO:0000313" key="5">
    <source>
        <dbReference type="EMBL" id="MCG7505287.1"/>
    </source>
</evidence>
<name>A0ABS9QD03_9HYPH</name>
<dbReference type="EMBL" id="JAKREW010000006">
    <property type="protein sequence ID" value="MCG7505287.1"/>
    <property type="molecule type" value="Genomic_DNA"/>
</dbReference>
<dbReference type="RefSeq" id="WP_239364145.1">
    <property type="nucleotide sequence ID" value="NZ_JAKREW010000006.1"/>
</dbReference>
<dbReference type="SUPFAM" id="SSF56655">
    <property type="entry name" value="Carbohydrate phosphatase"/>
    <property type="match status" value="1"/>
</dbReference>
<dbReference type="PRINTS" id="PR00377">
    <property type="entry name" value="IMPHPHTASES"/>
</dbReference>
<evidence type="ECO:0000256" key="2">
    <source>
        <dbReference type="ARBA" id="ARBA00022723"/>
    </source>
</evidence>
<dbReference type="InterPro" id="IPR000760">
    <property type="entry name" value="Inositol_monophosphatase-like"/>
</dbReference>
<dbReference type="PROSITE" id="PS00629">
    <property type="entry name" value="IMP_1"/>
    <property type="match status" value="1"/>
</dbReference>
<keyword evidence="6" id="KW-1185">Reference proteome</keyword>
<accession>A0ABS9QD03</accession>
<dbReference type="PANTHER" id="PTHR20854">
    <property type="entry name" value="INOSITOL MONOPHOSPHATASE"/>
    <property type="match status" value="1"/>
</dbReference>
<evidence type="ECO:0000313" key="6">
    <source>
        <dbReference type="Proteomes" id="UP001201701"/>
    </source>
</evidence>
<reference evidence="5 6" key="1">
    <citation type="submission" date="2022-02" db="EMBL/GenBank/DDBJ databases">
        <title>Draft genome sequence of Mezorhizobium retamae strain IRAMC:0171 isolated from Retama raetam nodules.</title>
        <authorList>
            <person name="Bengaied R."/>
            <person name="Sbissi I."/>
            <person name="Huber K."/>
            <person name="Ghodbane F."/>
            <person name="Nouioui I."/>
            <person name="Tarhouni M."/>
            <person name="Gtari M."/>
        </authorList>
    </citation>
    <scope>NUCLEOTIDE SEQUENCE [LARGE SCALE GENOMIC DNA]</scope>
    <source>
        <strain evidence="5 6">IRAMC:0171</strain>
    </source>
</reference>
<dbReference type="Gene3D" id="3.30.540.10">
    <property type="entry name" value="Fructose-1,6-Bisphosphatase, subunit A, domain 1"/>
    <property type="match status" value="1"/>
</dbReference>
<proteinExistence type="inferred from homology"/>
<dbReference type="Gene3D" id="3.40.190.80">
    <property type="match status" value="1"/>
</dbReference>
<keyword evidence="2" id="KW-0479">Metal-binding</keyword>
<evidence type="ECO:0000256" key="1">
    <source>
        <dbReference type="ARBA" id="ARBA00009759"/>
    </source>
</evidence>
<dbReference type="Proteomes" id="UP001201701">
    <property type="component" value="Unassembled WGS sequence"/>
</dbReference>
<sequence>MRFDDRDVEWLSGVLADAAEREIMPRFRRLGANDVQQKKSAADLVTQADIHAERVITQAIATRYPDALIVGEEACEADRTLLAKLGGSRLAFVIDPVDGTYNFASGVPVFGVILAVIRDGETIAGIIYDPVGKDALIGVRGAGSHMVSRQGRERVTVAEPVPFSQMTGALGWQAFDEPQRSLLAKNQAKCLSYIGYRCSAHEYRVLAGGHAHFIVQNVMMPWDHLAGVLIHQEAGGHAARFDGSAYLPSHISGGLIVAPDEASWAEIKRELWAE</sequence>
<dbReference type="InterPro" id="IPR020583">
    <property type="entry name" value="Inositol_monoP_metal-BS"/>
</dbReference>
<evidence type="ECO:0000256" key="3">
    <source>
        <dbReference type="ARBA" id="ARBA00022801"/>
    </source>
</evidence>
<comment type="caution">
    <text evidence="5">The sequence shown here is derived from an EMBL/GenBank/DDBJ whole genome shotgun (WGS) entry which is preliminary data.</text>
</comment>
<keyword evidence="4" id="KW-0460">Magnesium</keyword>
<dbReference type="PANTHER" id="PTHR20854:SF4">
    <property type="entry name" value="INOSITOL-1-MONOPHOSPHATASE-RELATED"/>
    <property type="match status" value="1"/>
</dbReference>
<comment type="similarity">
    <text evidence="1">Belongs to the inositol monophosphatase superfamily.</text>
</comment>
<organism evidence="5 6">
    <name type="scientific">Mesorhizobium retamae</name>
    <dbReference type="NCBI Taxonomy" id="2912854"/>
    <lineage>
        <taxon>Bacteria</taxon>
        <taxon>Pseudomonadati</taxon>
        <taxon>Pseudomonadota</taxon>
        <taxon>Alphaproteobacteria</taxon>
        <taxon>Hyphomicrobiales</taxon>
        <taxon>Phyllobacteriaceae</taxon>
        <taxon>Mesorhizobium</taxon>
    </lineage>
</organism>
<gene>
    <name evidence="5" type="ORF">L4923_09665</name>
</gene>
<keyword evidence="3" id="KW-0378">Hydrolase</keyword>
<protein>
    <submittedName>
        <fullName evidence="5">Inositol monophosphatase</fullName>
    </submittedName>
</protein>
<evidence type="ECO:0000256" key="4">
    <source>
        <dbReference type="ARBA" id="ARBA00022842"/>
    </source>
</evidence>
<dbReference type="Pfam" id="PF00459">
    <property type="entry name" value="Inositol_P"/>
    <property type="match status" value="1"/>
</dbReference>